<evidence type="ECO:0000259" key="2">
    <source>
        <dbReference type="Pfam" id="PF02371"/>
    </source>
</evidence>
<comment type="caution">
    <text evidence="3">The sequence shown here is derived from an EMBL/GenBank/DDBJ whole genome shotgun (WGS) entry which is preliminary data.</text>
</comment>
<keyword evidence="4" id="KW-1185">Reference proteome</keyword>
<dbReference type="Pfam" id="PF02371">
    <property type="entry name" value="Transposase_20"/>
    <property type="match status" value="1"/>
</dbReference>
<name>A0ABS7YNT6_9VIBR</name>
<accession>A0ABS7YNT6</accession>
<reference evidence="4" key="1">
    <citation type="submission" date="2023-07" db="EMBL/GenBank/DDBJ databases">
        <title>Molecular identification of indigenous halophilic bacteria isolated from red sea cost, biodegradation of synthetic dyes and assessment of degraded metabolite toxicity.</title>
        <authorList>
            <person name="Chaieb K."/>
            <person name="Altayb H.N."/>
        </authorList>
    </citation>
    <scope>NUCLEOTIDE SEQUENCE [LARGE SCALE GENOMIC DNA]</scope>
    <source>
        <strain evidence="4">K20</strain>
    </source>
</reference>
<gene>
    <name evidence="3" type="ORF">LDJ79_14540</name>
</gene>
<evidence type="ECO:0000313" key="3">
    <source>
        <dbReference type="EMBL" id="MCA2017339.1"/>
    </source>
</evidence>
<dbReference type="PANTHER" id="PTHR33055:SF3">
    <property type="entry name" value="PUTATIVE TRANSPOSASE FOR IS117-RELATED"/>
    <property type="match status" value="1"/>
</dbReference>
<dbReference type="Proteomes" id="UP001199044">
    <property type="component" value="Unassembled WGS sequence"/>
</dbReference>
<dbReference type="InterPro" id="IPR047650">
    <property type="entry name" value="Transpos_IS110"/>
</dbReference>
<dbReference type="RefSeq" id="WP_225251087.1">
    <property type="nucleotide sequence ID" value="NZ_JAIWIU010000103.1"/>
</dbReference>
<dbReference type="InterPro" id="IPR003346">
    <property type="entry name" value="Transposase_20"/>
</dbReference>
<dbReference type="PANTHER" id="PTHR33055">
    <property type="entry name" value="TRANSPOSASE FOR INSERTION SEQUENCE ELEMENT IS1111A"/>
    <property type="match status" value="1"/>
</dbReference>
<dbReference type="InterPro" id="IPR002525">
    <property type="entry name" value="Transp_IS110-like_N"/>
</dbReference>
<feature type="domain" description="Transposase IS110-like N-terminal" evidence="1">
    <location>
        <begin position="13"/>
        <end position="169"/>
    </location>
</feature>
<dbReference type="EMBL" id="JAIWIU010000103">
    <property type="protein sequence ID" value="MCA2017339.1"/>
    <property type="molecule type" value="Genomic_DNA"/>
</dbReference>
<evidence type="ECO:0000259" key="1">
    <source>
        <dbReference type="Pfam" id="PF01548"/>
    </source>
</evidence>
<protein>
    <submittedName>
        <fullName evidence="3">IS110 family transposase</fullName>
    </submittedName>
</protein>
<organism evidence="3 4">
    <name type="scientific">Vibrio tritonius</name>
    <dbReference type="NCBI Taxonomy" id="1435069"/>
    <lineage>
        <taxon>Bacteria</taxon>
        <taxon>Pseudomonadati</taxon>
        <taxon>Pseudomonadota</taxon>
        <taxon>Gammaproteobacteria</taxon>
        <taxon>Vibrionales</taxon>
        <taxon>Vibrionaceae</taxon>
        <taxon>Vibrio</taxon>
    </lineage>
</organism>
<dbReference type="NCBIfam" id="NF033542">
    <property type="entry name" value="transpos_IS110"/>
    <property type="match status" value="1"/>
</dbReference>
<evidence type="ECO:0000313" key="4">
    <source>
        <dbReference type="Proteomes" id="UP001199044"/>
    </source>
</evidence>
<sequence length="420" mass="48622">MKAFSPSDFAVLIGIDWADQKHDICEILPNQKTPKFYVISSNPKAIHEWANQLKTRFPGQKIAVACELKKGPLIYALEKYDHIVLFPINPVTVSQVRKAFANSGAKDDPSDAFIIAQLIERNMDKFMPLEADKPAIRAIARLVEGRRKFVQNRVKLTNRIVSLLKEYYPQPIEWFKEKDTEIFCDFITQWPTLERAQQARPSSLLKFFNAHNAHYPERNLQRVEQIKSAISLTQDQGIIAPNTFMVIICIEQLRLLIRAITAIDKEIKRRYKEQKDRVIFDSFPGAGPQLAPRLLVAFGTNRDRYNNAAELQKYAGIAPVIERSGKKLWTHWRYSCPKFLRQTFIEWAGLSVRFSFWAKAFYQQQIEKGKPHNTAIRALALKWIRIAFCCWKTNTPYDETKYLNALKTKGSQLLNYAVHC</sequence>
<feature type="domain" description="Transposase IS116/IS110/IS902 C-terminal" evidence="2">
    <location>
        <begin position="280"/>
        <end position="363"/>
    </location>
</feature>
<proteinExistence type="predicted"/>
<dbReference type="Pfam" id="PF01548">
    <property type="entry name" value="DEDD_Tnp_IS110"/>
    <property type="match status" value="1"/>
</dbReference>